<evidence type="ECO:0000256" key="7">
    <source>
        <dbReference type="ARBA" id="ARBA00022795"/>
    </source>
</evidence>
<evidence type="ECO:0000256" key="10">
    <source>
        <dbReference type="ARBA" id="ARBA00023225"/>
    </source>
</evidence>
<keyword evidence="11" id="KW-0969">Cilium</keyword>
<dbReference type="GO" id="GO:0003774">
    <property type="term" value="F:cytoskeletal motor activity"/>
    <property type="evidence" value="ECO:0007669"/>
    <property type="project" value="InterPro"/>
</dbReference>
<evidence type="ECO:0000256" key="8">
    <source>
        <dbReference type="ARBA" id="ARBA00022927"/>
    </source>
</evidence>
<protein>
    <recommendedName>
        <fullName evidence="3">Flagellar FliJ protein</fullName>
    </recommendedName>
</protein>
<dbReference type="Pfam" id="PF02050">
    <property type="entry name" value="FliJ"/>
    <property type="match status" value="1"/>
</dbReference>
<sequence length="148" mass="16765">MAQTSALDTLLDLAQRATDDAAKRLGAALQAVEDAKQKAQMLDGYRDDYAAKLDMAQQNGITPQAYQNFIAFMAKLDAAIKGQREIVKHAEARAAMEKKAWQECERKRLSYRTLSTRAAEQALKLENKRDQKLMDEHAARQAYYRREG</sequence>
<organism evidence="11 12">
    <name type="scientific">Zemynaea arenosa</name>
    <dbReference type="NCBI Taxonomy" id="2561931"/>
    <lineage>
        <taxon>Bacteria</taxon>
        <taxon>Pseudomonadati</taxon>
        <taxon>Pseudomonadota</taxon>
        <taxon>Betaproteobacteria</taxon>
        <taxon>Burkholderiales</taxon>
        <taxon>Oxalobacteraceae</taxon>
        <taxon>Telluria group</taxon>
        <taxon>Zemynaea</taxon>
    </lineage>
</organism>
<dbReference type="EMBL" id="SPVF01000007">
    <property type="protein sequence ID" value="TFW30188.1"/>
    <property type="molecule type" value="Genomic_DNA"/>
</dbReference>
<evidence type="ECO:0000256" key="1">
    <source>
        <dbReference type="ARBA" id="ARBA00004413"/>
    </source>
</evidence>
<dbReference type="InterPro" id="IPR012823">
    <property type="entry name" value="Flagell_FliJ"/>
</dbReference>
<dbReference type="RefSeq" id="WP_135205294.1">
    <property type="nucleotide sequence ID" value="NZ_SPVF01000007.1"/>
</dbReference>
<dbReference type="AlphaFoldDB" id="A0A4Y9SUS5"/>
<keyword evidence="4" id="KW-0813">Transport</keyword>
<keyword evidence="10" id="KW-1006">Bacterial flagellum protein export</keyword>
<dbReference type="OrthoDB" id="6465096at2"/>
<dbReference type="GO" id="GO:0015031">
    <property type="term" value="P:protein transport"/>
    <property type="evidence" value="ECO:0007669"/>
    <property type="project" value="UniProtKB-KW"/>
</dbReference>
<evidence type="ECO:0000313" key="12">
    <source>
        <dbReference type="Proteomes" id="UP000298438"/>
    </source>
</evidence>
<keyword evidence="12" id="KW-1185">Reference proteome</keyword>
<keyword evidence="7" id="KW-1005">Bacterial flagellum biogenesis</keyword>
<dbReference type="Gene3D" id="1.10.287.1700">
    <property type="match status" value="1"/>
</dbReference>
<evidence type="ECO:0000256" key="6">
    <source>
        <dbReference type="ARBA" id="ARBA00022500"/>
    </source>
</evidence>
<keyword evidence="8" id="KW-0653">Protein transport</keyword>
<accession>A0A4Y9SUS5</accession>
<evidence type="ECO:0000256" key="3">
    <source>
        <dbReference type="ARBA" id="ARBA00020392"/>
    </source>
</evidence>
<evidence type="ECO:0000313" key="11">
    <source>
        <dbReference type="EMBL" id="TFW30188.1"/>
    </source>
</evidence>
<dbReference type="PRINTS" id="PR01004">
    <property type="entry name" value="FLGFLIJ"/>
</dbReference>
<dbReference type="InterPro" id="IPR018006">
    <property type="entry name" value="Flag_FliJ_proteobac"/>
</dbReference>
<evidence type="ECO:0000256" key="4">
    <source>
        <dbReference type="ARBA" id="ARBA00022448"/>
    </source>
</evidence>
<keyword evidence="6" id="KW-0145">Chemotaxis</keyword>
<dbReference type="NCBIfam" id="TIGR02473">
    <property type="entry name" value="flagell_FliJ"/>
    <property type="match status" value="1"/>
</dbReference>
<evidence type="ECO:0000256" key="9">
    <source>
        <dbReference type="ARBA" id="ARBA00023136"/>
    </source>
</evidence>
<dbReference type="PANTHER" id="PTHR38786:SF1">
    <property type="entry name" value="FLAGELLAR FLIJ PROTEIN"/>
    <property type="match status" value="1"/>
</dbReference>
<reference evidence="11 12" key="1">
    <citation type="submission" date="2019-03" db="EMBL/GenBank/DDBJ databases">
        <title>Draft Genome Sequence of Massilia arenosa sp. nov., a Novel Massilia Species Isolated from a Sandy-loam Maize Soil.</title>
        <authorList>
            <person name="Raths R."/>
            <person name="Peta V."/>
            <person name="Bucking H."/>
        </authorList>
    </citation>
    <scope>NUCLEOTIDE SEQUENCE [LARGE SCALE GENOMIC DNA]</scope>
    <source>
        <strain evidence="11 12">MC02</strain>
    </source>
</reference>
<comment type="caution">
    <text evidence="11">The sequence shown here is derived from an EMBL/GenBank/DDBJ whole genome shotgun (WGS) entry which is preliminary data.</text>
</comment>
<dbReference type="GO" id="GO:0071973">
    <property type="term" value="P:bacterial-type flagellum-dependent cell motility"/>
    <property type="evidence" value="ECO:0007669"/>
    <property type="project" value="InterPro"/>
</dbReference>
<dbReference type="GO" id="GO:0005886">
    <property type="term" value="C:plasma membrane"/>
    <property type="evidence" value="ECO:0007669"/>
    <property type="project" value="UniProtKB-SubCell"/>
</dbReference>
<dbReference type="PIRSF" id="PIRSF019404">
    <property type="entry name" value="FliJ"/>
    <property type="match status" value="1"/>
</dbReference>
<evidence type="ECO:0000256" key="5">
    <source>
        <dbReference type="ARBA" id="ARBA00022475"/>
    </source>
</evidence>
<proteinExistence type="inferred from homology"/>
<comment type="subcellular location">
    <subcellularLocation>
        <location evidence="1">Cell membrane</location>
        <topology evidence="1">Peripheral membrane protein</topology>
        <orientation evidence="1">Cytoplasmic side</orientation>
    </subcellularLocation>
</comment>
<dbReference type="GO" id="GO:0006935">
    <property type="term" value="P:chemotaxis"/>
    <property type="evidence" value="ECO:0007669"/>
    <property type="project" value="UniProtKB-KW"/>
</dbReference>
<keyword evidence="11" id="KW-0966">Cell projection</keyword>
<gene>
    <name evidence="11" type="primary">fliJ</name>
    <name evidence="11" type="ORF">E4L96_00535</name>
</gene>
<keyword evidence="5" id="KW-1003">Cell membrane</keyword>
<evidence type="ECO:0000256" key="2">
    <source>
        <dbReference type="ARBA" id="ARBA00010004"/>
    </source>
</evidence>
<dbReference type="InterPro" id="IPR052570">
    <property type="entry name" value="FliJ"/>
</dbReference>
<dbReference type="Proteomes" id="UP000298438">
    <property type="component" value="Unassembled WGS sequence"/>
</dbReference>
<dbReference type="InterPro" id="IPR053716">
    <property type="entry name" value="Flag_assembly_chemotaxis_eff"/>
</dbReference>
<dbReference type="GO" id="GO:0009288">
    <property type="term" value="C:bacterial-type flagellum"/>
    <property type="evidence" value="ECO:0007669"/>
    <property type="project" value="InterPro"/>
</dbReference>
<keyword evidence="11" id="KW-0282">Flagellum</keyword>
<comment type="similarity">
    <text evidence="2">Belongs to the FliJ family.</text>
</comment>
<dbReference type="PANTHER" id="PTHR38786">
    <property type="entry name" value="FLAGELLAR FLIJ PROTEIN"/>
    <property type="match status" value="1"/>
</dbReference>
<dbReference type="GO" id="GO:0044781">
    <property type="term" value="P:bacterial-type flagellum organization"/>
    <property type="evidence" value="ECO:0007669"/>
    <property type="project" value="UniProtKB-KW"/>
</dbReference>
<keyword evidence="9" id="KW-0472">Membrane</keyword>
<name>A0A4Y9SUS5_9BURK</name>